<organism evidence="3 4">
    <name type="scientific">Hirschia litorea</name>
    <dbReference type="NCBI Taxonomy" id="1199156"/>
    <lineage>
        <taxon>Bacteria</taxon>
        <taxon>Pseudomonadati</taxon>
        <taxon>Pseudomonadota</taxon>
        <taxon>Alphaproteobacteria</taxon>
        <taxon>Hyphomonadales</taxon>
        <taxon>Hyphomonadaceae</taxon>
        <taxon>Hirschia</taxon>
    </lineage>
</organism>
<evidence type="ECO:0000259" key="2">
    <source>
        <dbReference type="Pfam" id="PF13763"/>
    </source>
</evidence>
<gene>
    <name evidence="3" type="ORF">ACFQS8_06615</name>
</gene>
<dbReference type="Proteomes" id="UP001596492">
    <property type="component" value="Unassembled WGS sequence"/>
</dbReference>
<evidence type="ECO:0000256" key="1">
    <source>
        <dbReference type="SAM" id="MobiDB-lite"/>
    </source>
</evidence>
<proteinExistence type="predicted"/>
<feature type="compositionally biased region" description="Basic residues" evidence="1">
    <location>
        <begin position="141"/>
        <end position="150"/>
    </location>
</feature>
<accession>A0ABW2IK34</accession>
<feature type="compositionally biased region" description="Low complexity" evidence="1">
    <location>
        <begin position="155"/>
        <end position="165"/>
    </location>
</feature>
<feature type="compositionally biased region" description="Basic residues" evidence="1">
    <location>
        <begin position="1"/>
        <end position="12"/>
    </location>
</feature>
<sequence length="182" mass="20290">MKRQRGRGRKPTHSSNRSLESNGPEVKIRGSASQIYEKYIQYARDAQTAGDRVKAENLFQHAEHYYRIMQANMPKDRPAQNQNNRDDDQNENTGEETSSEEASVSGAMVDDPMKVVDEVDASNDSNGEETKPAVEEEAPPPKKRTRRPRRKPAEAAEQPQADAQARSALDALAEQQAEIAGN</sequence>
<feature type="region of interest" description="Disordered" evidence="1">
    <location>
        <begin position="1"/>
        <end position="30"/>
    </location>
</feature>
<keyword evidence="4" id="KW-1185">Reference proteome</keyword>
<reference evidence="4" key="1">
    <citation type="journal article" date="2019" name="Int. J. Syst. Evol. Microbiol.">
        <title>The Global Catalogue of Microorganisms (GCM) 10K type strain sequencing project: providing services to taxonomists for standard genome sequencing and annotation.</title>
        <authorList>
            <consortium name="The Broad Institute Genomics Platform"/>
            <consortium name="The Broad Institute Genome Sequencing Center for Infectious Disease"/>
            <person name="Wu L."/>
            <person name="Ma J."/>
        </authorList>
    </citation>
    <scope>NUCLEOTIDE SEQUENCE [LARGE SCALE GENOMIC DNA]</scope>
    <source>
        <strain evidence="4">CCUG 51308</strain>
    </source>
</reference>
<evidence type="ECO:0000313" key="3">
    <source>
        <dbReference type="EMBL" id="MFC7291282.1"/>
    </source>
</evidence>
<dbReference type="EMBL" id="JBHTBR010000002">
    <property type="protein sequence ID" value="MFC7291282.1"/>
    <property type="molecule type" value="Genomic_DNA"/>
</dbReference>
<evidence type="ECO:0000313" key="4">
    <source>
        <dbReference type="Proteomes" id="UP001596492"/>
    </source>
</evidence>
<feature type="domain" description="DUF4167" evidence="2">
    <location>
        <begin position="3"/>
        <end position="73"/>
    </location>
</feature>
<protein>
    <submittedName>
        <fullName evidence="3">DUF4167 domain-containing protein</fullName>
    </submittedName>
</protein>
<dbReference type="InterPro" id="IPR025430">
    <property type="entry name" value="DUF4167"/>
</dbReference>
<feature type="compositionally biased region" description="Acidic residues" evidence="1">
    <location>
        <begin position="88"/>
        <end position="99"/>
    </location>
</feature>
<comment type="caution">
    <text evidence="3">The sequence shown here is derived from an EMBL/GenBank/DDBJ whole genome shotgun (WGS) entry which is preliminary data.</text>
</comment>
<feature type="region of interest" description="Disordered" evidence="1">
    <location>
        <begin position="69"/>
        <end position="169"/>
    </location>
</feature>
<dbReference type="RefSeq" id="WP_382166476.1">
    <property type="nucleotide sequence ID" value="NZ_JBHTBR010000002.1"/>
</dbReference>
<dbReference type="Pfam" id="PF13763">
    <property type="entry name" value="DUF4167"/>
    <property type="match status" value="1"/>
</dbReference>
<name>A0ABW2IK34_9PROT</name>